<dbReference type="InterPro" id="IPR006652">
    <property type="entry name" value="Kelch_1"/>
</dbReference>
<dbReference type="EMBL" id="CAXLJL010000179">
    <property type="protein sequence ID" value="CAL5134147.1"/>
    <property type="molecule type" value="Genomic_DNA"/>
</dbReference>
<comment type="caution">
    <text evidence="5">The sequence shown here is derived from an EMBL/GenBank/DDBJ whole genome shotgun (WGS) entry which is preliminary data.</text>
</comment>
<evidence type="ECO:0000256" key="1">
    <source>
        <dbReference type="ARBA" id="ARBA00022441"/>
    </source>
</evidence>
<reference evidence="5" key="1">
    <citation type="submission" date="2024-06" db="EMBL/GenBank/DDBJ databases">
        <authorList>
            <person name="Liu X."/>
            <person name="Lenzi L."/>
            <person name="Haldenby T S."/>
            <person name="Uol C."/>
        </authorList>
    </citation>
    <scope>NUCLEOTIDE SEQUENCE</scope>
</reference>
<dbReference type="InterPro" id="IPR011333">
    <property type="entry name" value="SKP1/BTB/POZ_sf"/>
</dbReference>
<dbReference type="PANTHER" id="PTHR45632">
    <property type="entry name" value="LD33804P"/>
    <property type="match status" value="1"/>
</dbReference>
<dbReference type="SUPFAM" id="SSF54695">
    <property type="entry name" value="POZ domain"/>
    <property type="match status" value="1"/>
</dbReference>
<dbReference type="SUPFAM" id="SSF50965">
    <property type="entry name" value="Galactose oxidase, central domain"/>
    <property type="match status" value="1"/>
</dbReference>
<dbReference type="InterPro" id="IPR015915">
    <property type="entry name" value="Kelch-typ_b-propeller"/>
</dbReference>
<feature type="domain" description="BTB" evidence="4">
    <location>
        <begin position="31"/>
        <end position="98"/>
    </location>
</feature>
<dbReference type="Pfam" id="PF01344">
    <property type="entry name" value="Kelch_1"/>
    <property type="match status" value="1"/>
</dbReference>
<evidence type="ECO:0000256" key="2">
    <source>
        <dbReference type="ARBA" id="ARBA00022737"/>
    </source>
</evidence>
<dbReference type="SMART" id="SM00875">
    <property type="entry name" value="BACK"/>
    <property type="match status" value="1"/>
</dbReference>
<dbReference type="Gene3D" id="1.25.40.420">
    <property type="match status" value="1"/>
</dbReference>
<organism evidence="5 6">
    <name type="scientific">Calicophoron daubneyi</name>
    <name type="common">Rumen fluke</name>
    <name type="synonym">Paramphistomum daubneyi</name>
    <dbReference type="NCBI Taxonomy" id="300641"/>
    <lineage>
        <taxon>Eukaryota</taxon>
        <taxon>Metazoa</taxon>
        <taxon>Spiralia</taxon>
        <taxon>Lophotrochozoa</taxon>
        <taxon>Platyhelminthes</taxon>
        <taxon>Trematoda</taxon>
        <taxon>Digenea</taxon>
        <taxon>Plagiorchiida</taxon>
        <taxon>Pronocephalata</taxon>
        <taxon>Paramphistomoidea</taxon>
        <taxon>Paramphistomidae</taxon>
        <taxon>Calicophoron</taxon>
    </lineage>
</organism>
<dbReference type="InterPro" id="IPR011043">
    <property type="entry name" value="Gal_Oxase/kelch_b-propeller"/>
</dbReference>
<dbReference type="Pfam" id="PF07707">
    <property type="entry name" value="BACK"/>
    <property type="match status" value="1"/>
</dbReference>
<dbReference type="Gene3D" id="2.120.10.80">
    <property type="entry name" value="Kelch-type beta propeller"/>
    <property type="match status" value="2"/>
</dbReference>
<gene>
    <name evidence="5" type="ORF">CDAUBV1_LOCUS7372</name>
</gene>
<dbReference type="Proteomes" id="UP001497525">
    <property type="component" value="Unassembled WGS sequence"/>
</dbReference>
<sequence>MSFNQRSYINTGAGSKLLSKLNEQRLQGDECDLTLSNGECTRSVHRCLFRAISPVIEKHCADCQKTEEGAVYRLVNMSTEVLDLLINYAYTAEIVLNEKTAAEVVRVASDLKVDFLVQSCIHFFNDSLTVPNCIQFLTLSIAYKCEDLRTKCLEFMVRNYAEVAKEEDFTSIPGEELHVILSHPDLYVENEQIIFESMRKWIESDEVNRKSWANKLSEQVRYQLFDIRTLLDMLSESRNQFFQEHIRKAIVDFGTLAEPLARAKWERKLVTKAGNSKAEDQAPICGSNTEASEKPSSPPSTVQTDSSLSLYLVVFGGRSSDKKLRKDIISFEIAEVTSPIEKEPLKNEAASEQESLSTEKNNHSVQYITLDPTPLEGLSSLPSARKGFGAAYVRGQVFLIGGRPKESLNTVDVFDVDRCEWMIGPELKTGRGWHGVAATEDIIFAVGGSSSTDTKLASGEFLDMRTGVWDELPALSKPRMSSGAYASDDNLFIVGGIRENSVDVFDLRAWKWRSLPPLKSHHEAPSVSFYGENLFVFGGAGGSGTLSCTEMYNTSQNTWQAMQHMPQARAFSASATYKHYAVIIGGRNETQGFSDVQVYDMKNNSWSVMDNVLPTERSSCCALII</sequence>
<dbReference type="InterPro" id="IPR017096">
    <property type="entry name" value="BTB-kelch_protein"/>
</dbReference>
<dbReference type="SMART" id="SM00225">
    <property type="entry name" value="BTB"/>
    <property type="match status" value="1"/>
</dbReference>
<dbReference type="PROSITE" id="PS50097">
    <property type="entry name" value="BTB"/>
    <property type="match status" value="1"/>
</dbReference>
<evidence type="ECO:0000313" key="5">
    <source>
        <dbReference type="EMBL" id="CAL5134147.1"/>
    </source>
</evidence>
<accession>A0AAV2TD08</accession>
<dbReference type="Pfam" id="PF00651">
    <property type="entry name" value="BTB"/>
    <property type="match status" value="1"/>
</dbReference>
<dbReference type="PIRSF" id="PIRSF037037">
    <property type="entry name" value="Kelch-like_protein_gigaxonin"/>
    <property type="match status" value="1"/>
</dbReference>
<dbReference type="Gene3D" id="3.30.710.10">
    <property type="entry name" value="Potassium Channel Kv1.1, Chain A"/>
    <property type="match status" value="1"/>
</dbReference>
<feature type="region of interest" description="Disordered" evidence="3">
    <location>
        <begin position="272"/>
        <end position="304"/>
    </location>
</feature>
<dbReference type="Pfam" id="PF24681">
    <property type="entry name" value="Kelch_KLHDC2_KLHL20_DRC7"/>
    <property type="match status" value="1"/>
</dbReference>
<keyword evidence="1" id="KW-0880">Kelch repeat</keyword>
<keyword evidence="2" id="KW-0677">Repeat</keyword>
<evidence type="ECO:0000259" key="4">
    <source>
        <dbReference type="PROSITE" id="PS50097"/>
    </source>
</evidence>
<dbReference type="PANTHER" id="PTHR45632:SF26">
    <property type="entry name" value="BTB DOMAIN-CONTAINING PROTEIN"/>
    <property type="match status" value="1"/>
</dbReference>
<dbReference type="InterPro" id="IPR011705">
    <property type="entry name" value="BACK"/>
</dbReference>
<dbReference type="InterPro" id="IPR000210">
    <property type="entry name" value="BTB/POZ_dom"/>
</dbReference>
<dbReference type="AlphaFoldDB" id="A0AAV2TD08"/>
<evidence type="ECO:0000256" key="3">
    <source>
        <dbReference type="SAM" id="MobiDB-lite"/>
    </source>
</evidence>
<proteinExistence type="predicted"/>
<name>A0AAV2TD08_CALDB</name>
<evidence type="ECO:0000313" key="6">
    <source>
        <dbReference type="Proteomes" id="UP001497525"/>
    </source>
</evidence>
<dbReference type="SMART" id="SM00612">
    <property type="entry name" value="Kelch"/>
    <property type="match status" value="5"/>
</dbReference>
<protein>
    <recommendedName>
        <fullName evidence="4">BTB domain-containing protein</fullName>
    </recommendedName>
</protein>